<dbReference type="EMBL" id="BARV01016399">
    <property type="protein sequence ID" value="GAI26607.1"/>
    <property type="molecule type" value="Genomic_DNA"/>
</dbReference>
<evidence type="ECO:0000313" key="2">
    <source>
        <dbReference type="EMBL" id="GAI26607.1"/>
    </source>
</evidence>
<organism evidence="2">
    <name type="scientific">marine sediment metagenome</name>
    <dbReference type="NCBI Taxonomy" id="412755"/>
    <lineage>
        <taxon>unclassified sequences</taxon>
        <taxon>metagenomes</taxon>
        <taxon>ecological metagenomes</taxon>
    </lineage>
</organism>
<comment type="caution">
    <text evidence="2">The sequence shown here is derived from an EMBL/GenBank/DDBJ whole genome shotgun (WGS) entry which is preliminary data.</text>
</comment>
<keyword evidence="1" id="KW-0472">Membrane</keyword>
<reference evidence="2" key="1">
    <citation type="journal article" date="2014" name="Front. Microbiol.">
        <title>High frequency of phylogenetically diverse reductive dehalogenase-homologous genes in deep subseafloor sedimentary metagenomes.</title>
        <authorList>
            <person name="Kawai M."/>
            <person name="Futagami T."/>
            <person name="Toyoda A."/>
            <person name="Takaki Y."/>
            <person name="Nishi S."/>
            <person name="Hori S."/>
            <person name="Arai W."/>
            <person name="Tsubouchi T."/>
            <person name="Morono Y."/>
            <person name="Uchiyama I."/>
            <person name="Ito T."/>
            <person name="Fujiyama A."/>
            <person name="Inagaki F."/>
            <person name="Takami H."/>
        </authorList>
    </citation>
    <scope>NUCLEOTIDE SEQUENCE</scope>
    <source>
        <strain evidence="2">Expedition CK06-06</strain>
    </source>
</reference>
<proteinExistence type="predicted"/>
<name>X1M4T0_9ZZZZ</name>
<gene>
    <name evidence="2" type="ORF">S06H3_28153</name>
</gene>
<evidence type="ECO:0000256" key="1">
    <source>
        <dbReference type="SAM" id="Phobius"/>
    </source>
</evidence>
<dbReference type="AlphaFoldDB" id="X1M4T0"/>
<sequence length="96" mass="10507">VVSVVVRVNGSIDQTEFYTSQPDVAFFIYEYIVITNNGSTIQVTATCNRGGSITRTLGDESTPTDGAIPGYLGLYIVIVVSVITLLMTFRKKLKRI</sequence>
<accession>X1M4T0</accession>
<feature type="transmembrane region" description="Helical" evidence="1">
    <location>
        <begin position="68"/>
        <end position="89"/>
    </location>
</feature>
<keyword evidence="1" id="KW-0812">Transmembrane</keyword>
<keyword evidence="1" id="KW-1133">Transmembrane helix</keyword>
<protein>
    <submittedName>
        <fullName evidence="2">Uncharacterized protein</fullName>
    </submittedName>
</protein>
<feature type="non-terminal residue" evidence="2">
    <location>
        <position position="1"/>
    </location>
</feature>